<accession>A0ABV4EZX3</accession>
<dbReference type="InterPro" id="IPR027417">
    <property type="entry name" value="P-loop_NTPase"/>
</dbReference>
<keyword evidence="1" id="KW-0378">Hydrolase</keyword>
<evidence type="ECO:0000256" key="1">
    <source>
        <dbReference type="ARBA" id="ARBA00022801"/>
    </source>
</evidence>
<evidence type="ECO:0000256" key="2">
    <source>
        <dbReference type="PROSITE-ProRule" id="PRU00325"/>
    </source>
</evidence>
<dbReference type="SUPFAM" id="SSF52540">
    <property type="entry name" value="P-loop containing nucleoside triphosphate hydrolases"/>
    <property type="match status" value="2"/>
</dbReference>
<keyword evidence="6" id="KW-0067">ATP-binding</keyword>
<dbReference type="InterPro" id="IPR007527">
    <property type="entry name" value="Znf_SWIM"/>
</dbReference>
<dbReference type="PANTHER" id="PTHR10799">
    <property type="entry name" value="SNF2/RAD54 HELICASE FAMILY"/>
    <property type="match status" value="1"/>
</dbReference>
<keyword evidence="2" id="KW-0863">Zinc-finger</keyword>
<proteinExistence type="predicted"/>
<dbReference type="Gene3D" id="3.40.50.300">
    <property type="entry name" value="P-loop containing nucleotide triphosphate hydrolases"/>
    <property type="match status" value="1"/>
</dbReference>
<dbReference type="Pfam" id="PF00176">
    <property type="entry name" value="SNF2-rel_dom"/>
    <property type="match status" value="1"/>
</dbReference>
<dbReference type="Gene3D" id="3.40.50.10810">
    <property type="entry name" value="Tandem AAA-ATPase domain"/>
    <property type="match status" value="1"/>
</dbReference>
<dbReference type="PROSITE" id="PS51194">
    <property type="entry name" value="HELICASE_CTER"/>
    <property type="match status" value="1"/>
</dbReference>
<dbReference type="Proteomes" id="UP001565471">
    <property type="component" value="Unassembled WGS sequence"/>
</dbReference>
<gene>
    <name evidence="6" type="ORF">ABIF29_003149</name>
</gene>
<evidence type="ECO:0000259" key="4">
    <source>
        <dbReference type="PROSITE" id="PS51192"/>
    </source>
</evidence>
<dbReference type="Pfam" id="PF00271">
    <property type="entry name" value="Helicase_C"/>
    <property type="match status" value="1"/>
</dbReference>
<dbReference type="InterPro" id="IPR038718">
    <property type="entry name" value="SNF2-like_sf"/>
</dbReference>
<name>A0ABV4EZX3_BRAEL</name>
<dbReference type="InterPro" id="IPR001650">
    <property type="entry name" value="Helicase_C-like"/>
</dbReference>
<keyword evidence="7" id="KW-1185">Reference proteome</keyword>
<reference evidence="6 7" key="1">
    <citation type="submission" date="2024-07" db="EMBL/GenBank/DDBJ databases">
        <title>Genomic Encyclopedia of Type Strains, Phase V (KMG-V): Genome sequencing to study the core and pangenomes of soil and plant-associated prokaryotes.</title>
        <authorList>
            <person name="Whitman W."/>
        </authorList>
    </citation>
    <scope>NUCLEOTIDE SEQUENCE [LARGE SCALE GENOMIC DNA]</scope>
    <source>
        <strain evidence="6 7">USDA 415</strain>
    </source>
</reference>
<dbReference type="InterPro" id="IPR049730">
    <property type="entry name" value="SNF2/RAD54-like_C"/>
</dbReference>
<dbReference type="PROSITE" id="PS51192">
    <property type="entry name" value="HELICASE_ATP_BIND_1"/>
    <property type="match status" value="1"/>
</dbReference>
<dbReference type="InterPro" id="IPR000330">
    <property type="entry name" value="SNF2_N"/>
</dbReference>
<sequence>MLAPAGKSHSLMSDLPNLSERLKQKDILGFFSRSAVDKAFAYRAQGRVSGLEVSEDLTHVQARVSGTERKPYRVDIALEFDGDRLVDLDGDCSCPMAVNCKHVAATLFEALRSPAQAAGAVSQQPQGPAGNGRARPEAAVLPYQIAEWIETVGRSVRDTDYPPDVTQRLLYCLQPGVSGSGIPCMDVSLVSVKILKTGELGSKVSQPSFSEFSVDRAPKYYLGSDIDILTRLSSEFRSGYLFGRRAYSAEVLKWIVATGRAFWRDHSGAPLRWSEARDGRIEWRQVSKDGIGPLLIVEGATTLNAEPPVYVDEAAGLIGPIRLNLPGRLSSRLLLAPAIPHAHVAQVAQHLGQKLPGLDPGWLPEPPAAAVKINVDPEPVLRLMLGRKMTHAYYYGGDRTPDRVPVARVSFRYGPVEIEQSESAHRVESFSDGSIHVVTRRKAKEKEMAARLTSLGLVDARSAFPLLDAVHTKDLTFAQPAEWLDFLNVEAAGLQAAGFEIRIDDDFPYRLATSSGVFDADFESSGIDWFELALGIEIDGERRDLAPLLAALLSQPGFSPETVKQLADDGDSVYLPLADGRYLAVAADRFLPIVLALHTLGEAFVDRSGKIRLSRAQTVPLLGLEADHFVFRGAENLRRMAGLLSARGLPCPVLPSDFNAALRPYQTQGVAWLDLLRESGLGGVLADDMGLGKTVQILALLALEKARGHLTDPAIVIAPTSLMTNWFNEARKFTPGLRVLVLHGPDRRQSFEAIADHDLVLTTYPLIARDHEVLLAREWHVAVLDEAQTIKNSNTATTRRLQGIRARHRFCLTGTPMENHLGELWSIMSFANPGYLGDRATFVRDWRTPIEKRADLGRARVLTHRIKPFLLRRTKQEVAAELPPKSEFTEGVVLEGSQRELYDAIRLSTSEKVRKAIRERGLAKSHIVVLEALLRMRQACCDPALLNLGDGVQRPSAKLDRLMEMVEELLSEKRKIIVFSQFTSMLALIRKRCDALAIRYSVLTGETKDRRSAIDGFQNGASDLFLISLKAGGVGLNLTAADTVIIFDPWWNPAVEEQAIDRAHRIGQDKAVFVYRLVAAGTIEEKMDELKARKRALADSIFDSQGRIGAALTEEDVQKLFVD</sequence>
<dbReference type="PROSITE" id="PS50966">
    <property type="entry name" value="ZF_SWIM"/>
    <property type="match status" value="1"/>
</dbReference>
<keyword evidence="2" id="KW-0479">Metal-binding</keyword>
<comment type="caution">
    <text evidence="6">The sequence shown here is derived from an EMBL/GenBank/DDBJ whole genome shotgun (WGS) entry which is preliminary data.</text>
</comment>
<dbReference type="Pfam" id="PF04434">
    <property type="entry name" value="SWIM"/>
    <property type="match status" value="1"/>
</dbReference>
<dbReference type="GO" id="GO:0004386">
    <property type="term" value="F:helicase activity"/>
    <property type="evidence" value="ECO:0007669"/>
    <property type="project" value="UniProtKB-KW"/>
</dbReference>
<keyword evidence="6" id="KW-0547">Nucleotide-binding</keyword>
<feature type="domain" description="Helicase C-terminal" evidence="5">
    <location>
        <begin position="958"/>
        <end position="1118"/>
    </location>
</feature>
<dbReference type="CDD" id="cd18012">
    <property type="entry name" value="DEXQc_arch_SWI2_SNF2"/>
    <property type="match status" value="1"/>
</dbReference>
<evidence type="ECO:0000259" key="5">
    <source>
        <dbReference type="PROSITE" id="PS51194"/>
    </source>
</evidence>
<evidence type="ECO:0000313" key="6">
    <source>
        <dbReference type="EMBL" id="MEY9316350.1"/>
    </source>
</evidence>
<keyword evidence="2" id="KW-0862">Zinc</keyword>
<protein>
    <submittedName>
        <fullName evidence="6">Superfamily II DNA or RNA helicase</fullName>
    </submittedName>
</protein>
<feature type="domain" description="Helicase ATP-binding" evidence="4">
    <location>
        <begin position="674"/>
        <end position="834"/>
    </location>
</feature>
<organism evidence="6 7">
    <name type="scientific">Bradyrhizobium elkanii</name>
    <dbReference type="NCBI Taxonomy" id="29448"/>
    <lineage>
        <taxon>Bacteria</taxon>
        <taxon>Pseudomonadati</taxon>
        <taxon>Pseudomonadota</taxon>
        <taxon>Alphaproteobacteria</taxon>
        <taxon>Hyphomicrobiales</taxon>
        <taxon>Nitrobacteraceae</taxon>
        <taxon>Bradyrhizobium</taxon>
    </lineage>
</organism>
<evidence type="ECO:0000259" key="3">
    <source>
        <dbReference type="PROSITE" id="PS50966"/>
    </source>
</evidence>
<keyword evidence="6" id="KW-0347">Helicase</keyword>
<feature type="domain" description="SWIM-type" evidence="3">
    <location>
        <begin position="72"/>
        <end position="111"/>
    </location>
</feature>
<dbReference type="SMART" id="SM00490">
    <property type="entry name" value="HELICc"/>
    <property type="match status" value="1"/>
</dbReference>
<dbReference type="SMART" id="SM00487">
    <property type="entry name" value="DEXDc"/>
    <property type="match status" value="1"/>
</dbReference>
<dbReference type="EMBL" id="JBGBZA010000002">
    <property type="protein sequence ID" value="MEY9316350.1"/>
    <property type="molecule type" value="Genomic_DNA"/>
</dbReference>
<evidence type="ECO:0000313" key="7">
    <source>
        <dbReference type="Proteomes" id="UP001565471"/>
    </source>
</evidence>
<dbReference type="CDD" id="cd18793">
    <property type="entry name" value="SF2_C_SNF"/>
    <property type="match status" value="1"/>
</dbReference>
<dbReference type="InterPro" id="IPR014001">
    <property type="entry name" value="Helicase_ATP-bd"/>
</dbReference>